<feature type="compositionally biased region" description="Polar residues" evidence="1">
    <location>
        <begin position="149"/>
        <end position="160"/>
    </location>
</feature>
<sequence>IYNPGTSVPVPPPPTTSKKMLFQTRRPVPRMIPLLHSVGVFHYVEQYIKRRRLYDEERQYLVRCGRDPLEEVFCLEGFSLRDLRHSVAALLIKLFSVVTADNRRAGASVNTTSTTETSQRMKFDGGRGSRKVSFRPSTKYWGDRKSRPLKNSSLSDSPTVQGCDKELQ</sequence>
<reference evidence="3" key="2">
    <citation type="submission" date="2025-09" db="UniProtKB">
        <authorList>
            <consortium name="Ensembl"/>
        </authorList>
    </citation>
    <scope>IDENTIFICATION</scope>
</reference>
<feature type="domain" description="DM2" evidence="2">
    <location>
        <begin position="9"/>
        <end position="97"/>
    </location>
</feature>
<reference evidence="3" key="1">
    <citation type="submission" date="2025-08" db="UniProtKB">
        <authorList>
            <consortium name="Ensembl"/>
        </authorList>
    </citation>
    <scope>IDENTIFICATION</scope>
</reference>
<evidence type="ECO:0000259" key="2">
    <source>
        <dbReference type="PROSITE" id="PS51925"/>
    </source>
</evidence>
<feature type="region of interest" description="Disordered" evidence="1">
    <location>
        <begin position="105"/>
        <end position="168"/>
    </location>
</feature>
<dbReference type="AlphaFoldDB" id="A0A3B5LX45"/>
<evidence type="ECO:0000256" key="1">
    <source>
        <dbReference type="SAM" id="MobiDB-lite"/>
    </source>
</evidence>
<accession>A0A3B5LX45</accession>
<dbReference type="Proteomes" id="UP000261380">
    <property type="component" value="Unplaced"/>
</dbReference>
<evidence type="ECO:0000313" key="4">
    <source>
        <dbReference type="Proteomes" id="UP000261380"/>
    </source>
</evidence>
<keyword evidence="4" id="KW-1185">Reference proteome</keyword>
<dbReference type="SUPFAM" id="SSF47592">
    <property type="entry name" value="SWIB/MDM2 domain"/>
    <property type="match status" value="1"/>
</dbReference>
<feature type="compositionally biased region" description="Polar residues" evidence="1">
    <location>
        <begin position="108"/>
        <end position="118"/>
    </location>
</feature>
<dbReference type="Ensembl" id="ENSXCOT00000014076.1">
    <property type="protein sequence ID" value="ENSXCOP00000013906.1"/>
    <property type="gene ID" value="ENSXCOG00000010530.1"/>
</dbReference>
<dbReference type="InterPro" id="IPR036885">
    <property type="entry name" value="SWIB_MDM2_dom_sf"/>
</dbReference>
<dbReference type="PROSITE" id="PS51925">
    <property type="entry name" value="SWIB_MDM2"/>
    <property type="match status" value="1"/>
</dbReference>
<dbReference type="InterPro" id="IPR003121">
    <property type="entry name" value="SWIB_MDM2_domain"/>
</dbReference>
<evidence type="ECO:0000313" key="3">
    <source>
        <dbReference type="Ensembl" id="ENSXCOP00000013906.1"/>
    </source>
</evidence>
<name>A0A3B5LX45_9TELE</name>
<dbReference type="Gene3D" id="1.10.245.10">
    <property type="entry name" value="SWIB/MDM2 domain"/>
    <property type="match status" value="1"/>
</dbReference>
<organism evidence="3 4">
    <name type="scientific">Xiphophorus couchianus</name>
    <name type="common">Monterrey platyfish</name>
    <dbReference type="NCBI Taxonomy" id="32473"/>
    <lineage>
        <taxon>Eukaryota</taxon>
        <taxon>Metazoa</taxon>
        <taxon>Chordata</taxon>
        <taxon>Craniata</taxon>
        <taxon>Vertebrata</taxon>
        <taxon>Euteleostomi</taxon>
        <taxon>Actinopterygii</taxon>
        <taxon>Neopterygii</taxon>
        <taxon>Teleostei</taxon>
        <taxon>Neoteleostei</taxon>
        <taxon>Acanthomorphata</taxon>
        <taxon>Ovalentaria</taxon>
        <taxon>Atherinomorphae</taxon>
        <taxon>Cyprinodontiformes</taxon>
        <taxon>Poeciliidae</taxon>
        <taxon>Poeciliinae</taxon>
        <taxon>Xiphophorus</taxon>
    </lineage>
</organism>
<proteinExistence type="predicted"/>
<protein>
    <recommendedName>
        <fullName evidence="2">DM2 domain-containing protein</fullName>
    </recommendedName>
</protein>
<dbReference type="GeneTree" id="ENSGT01110000271530"/>